<accession>A0A6G1IK91</accession>
<proteinExistence type="predicted"/>
<dbReference type="EMBL" id="MU005610">
    <property type="protein sequence ID" value="KAF2678642.1"/>
    <property type="molecule type" value="Genomic_DNA"/>
</dbReference>
<organism evidence="2 3">
    <name type="scientific">Lentithecium fluviatile CBS 122367</name>
    <dbReference type="NCBI Taxonomy" id="1168545"/>
    <lineage>
        <taxon>Eukaryota</taxon>
        <taxon>Fungi</taxon>
        <taxon>Dikarya</taxon>
        <taxon>Ascomycota</taxon>
        <taxon>Pezizomycotina</taxon>
        <taxon>Dothideomycetes</taxon>
        <taxon>Pleosporomycetidae</taxon>
        <taxon>Pleosporales</taxon>
        <taxon>Massarineae</taxon>
        <taxon>Lentitheciaceae</taxon>
        <taxon>Lentithecium</taxon>
    </lineage>
</organism>
<feature type="compositionally biased region" description="Polar residues" evidence="1">
    <location>
        <begin position="24"/>
        <end position="40"/>
    </location>
</feature>
<gene>
    <name evidence="2" type="ORF">K458DRAFT_394693</name>
</gene>
<feature type="region of interest" description="Disordered" evidence="1">
    <location>
        <begin position="1"/>
        <end position="53"/>
    </location>
</feature>
<evidence type="ECO:0000313" key="3">
    <source>
        <dbReference type="Proteomes" id="UP000799291"/>
    </source>
</evidence>
<name>A0A6G1IK91_9PLEO</name>
<keyword evidence="3" id="KW-1185">Reference proteome</keyword>
<reference evidence="2" key="1">
    <citation type="journal article" date="2020" name="Stud. Mycol.">
        <title>101 Dothideomycetes genomes: a test case for predicting lifestyles and emergence of pathogens.</title>
        <authorList>
            <person name="Haridas S."/>
            <person name="Albert R."/>
            <person name="Binder M."/>
            <person name="Bloem J."/>
            <person name="Labutti K."/>
            <person name="Salamov A."/>
            <person name="Andreopoulos B."/>
            <person name="Baker S."/>
            <person name="Barry K."/>
            <person name="Bills G."/>
            <person name="Bluhm B."/>
            <person name="Cannon C."/>
            <person name="Castanera R."/>
            <person name="Culley D."/>
            <person name="Daum C."/>
            <person name="Ezra D."/>
            <person name="Gonzalez J."/>
            <person name="Henrissat B."/>
            <person name="Kuo A."/>
            <person name="Liang C."/>
            <person name="Lipzen A."/>
            <person name="Lutzoni F."/>
            <person name="Magnuson J."/>
            <person name="Mondo S."/>
            <person name="Nolan M."/>
            <person name="Ohm R."/>
            <person name="Pangilinan J."/>
            <person name="Park H.-J."/>
            <person name="Ramirez L."/>
            <person name="Alfaro M."/>
            <person name="Sun H."/>
            <person name="Tritt A."/>
            <person name="Yoshinaga Y."/>
            <person name="Zwiers L.-H."/>
            <person name="Turgeon B."/>
            <person name="Goodwin S."/>
            <person name="Spatafora J."/>
            <person name="Crous P."/>
            <person name="Grigoriev I."/>
        </authorList>
    </citation>
    <scope>NUCLEOTIDE SEQUENCE</scope>
    <source>
        <strain evidence="2">CBS 122367</strain>
    </source>
</reference>
<dbReference type="AlphaFoldDB" id="A0A6G1IK91"/>
<evidence type="ECO:0000256" key="1">
    <source>
        <dbReference type="SAM" id="MobiDB-lite"/>
    </source>
</evidence>
<dbReference type="Proteomes" id="UP000799291">
    <property type="component" value="Unassembled WGS sequence"/>
</dbReference>
<evidence type="ECO:0000313" key="2">
    <source>
        <dbReference type="EMBL" id="KAF2678642.1"/>
    </source>
</evidence>
<sequence length="203" mass="22139">MPEKGPSNESNTAHTSHKHPPLSLANTPTVSTGASTNQAQGAEGYHGPPDREWMNSVEKHRQGRYLSRSLQRPRSTRHCRSLLIQAQEESKRLFFCLWPWHSSAHAGEAQSRPSCTCKGLGLGDCRRSFGMILESFGSPNITLFTILNEATGDMGSLDMLGHGGGCLPLRLVETNILTILALLRRIAPGRSRGSSVTRCAAHL</sequence>
<protein>
    <submittedName>
        <fullName evidence="2">Uncharacterized protein</fullName>
    </submittedName>
</protein>